<organism evidence="1 2">
    <name type="scientific">Barnesiella intestinihominis YIT 11860</name>
    <dbReference type="NCBI Taxonomy" id="742726"/>
    <lineage>
        <taxon>Bacteria</taxon>
        <taxon>Pseudomonadati</taxon>
        <taxon>Bacteroidota</taxon>
        <taxon>Bacteroidia</taxon>
        <taxon>Bacteroidales</taxon>
        <taxon>Barnesiellaceae</taxon>
        <taxon>Barnesiella</taxon>
    </lineage>
</organism>
<protein>
    <submittedName>
        <fullName evidence="1">Uncharacterized protein</fullName>
    </submittedName>
</protein>
<reference evidence="1 2" key="1">
    <citation type="submission" date="2012-08" db="EMBL/GenBank/DDBJ databases">
        <title>The Genome Sequence of Barnesiella intestinihominis YIT 11860.</title>
        <authorList>
            <consortium name="The Broad Institute Genome Sequencing Platform"/>
            <person name="Earl A."/>
            <person name="Ward D."/>
            <person name="Feldgarden M."/>
            <person name="Gevers D."/>
            <person name="Morotomi M."/>
            <person name="Walker B."/>
            <person name="Young S.K."/>
            <person name="Zeng Q."/>
            <person name="Gargeya S."/>
            <person name="Fitzgerald M."/>
            <person name="Haas B."/>
            <person name="Abouelleil A."/>
            <person name="Alvarado L."/>
            <person name="Arachchi H.M."/>
            <person name="Berlin A.M."/>
            <person name="Chapman S.B."/>
            <person name="Goldberg J."/>
            <person name="Griggs A."/>
            <person name="Gujja S."/>
            <person name="Hansen M."/>
            <person name="Howarth C."/>
            <person name="Imamovic A."/>
            <person name="Larimer J."/>
            <person name="McCowen C."/>
            <person name="Montmayeur A."/>
            <person name="Murphy C."/>
            <person name="Neiman D."/>
            <person name="Pearson M."/>
            <person name="Priest M."/>
            <person name="Roberts A."/>
            <person name="Saif S."/>
            <person name="Shea T."/>
            <person name="Sisk P."/>
            <person name="Sykes S."/>
            <person name="Wortman J."/>
            <person name="Nusbaum C."/>
            <person name="Birren B."/>
        </authorList>
    </citation>
    <scope>NUCLEOTIDE SEQUENCE [LARGE SCALE GENOMIC DNA]</scope>
    <source>
        <strain evidence="1 2">YIT 11860</strain>
    </source>
</reference>
<dbReference type="PATRIC" id="fig|742726.3.peg.1083"/>
<dbReference type="AlphaFoldDB" id="K0X1Y7"/>
<gene>
    <name evidence="1" type="ORF">HMPREF9448_01019</name>
</gene>
<sequence>MLMNDLLDIYKRIEYLRNQGVKMKEIADYTNMAASVLSSLYSSVLPTYLSGVNKGENEEDALDYALSQVNNISKKRLLGNLQELKTQLFRLEPNTGVEEKANPFLNMLTEEMQNSVQEVYNYSGIYISYSLSSSSHSLKVEPYLISASENNSYVRVMHMNTYNTTHCGIGMFSNHQNAYIMFNEREMPQMALFTIYLQLPMYDFPHMLKGLYLCLDYNRNPIARRILFIKHSDSTNIDDFLLLKGRLVSPEELTDEIRPYYDYTCQPGDYIKTCNVPSPLLNAKDLDREKRMLEI</sequence>
<dbReference type="EMBL" id="ADLE01000008">
    <property type="protein sequence ID" value="EJZ64541.1"/>
    <property type="molecule type" value="Genomic_DNA"/>
</dbReference>
<accession>K0X1Y7</accession>
<name>K0X1Y7_9BACT</name>
<dbReference type="Proteomes" id="UP000006044">
    <property type="component" value="Unassembled WGS sequence"/>
</dbReference>
<comment type="caution">
    <text evidence="1">The sequence shown here is derived from an EMBL/GenBank/DDBJ whole genome shotgun (WGS) entry which is preliminary data.</text>
</comment>
<evidence type="ECO:0000313" key="1">
    <source>
        <dbReference type="EMBL" id="EJZ64541.1"/>
    </source>
</evidence>
<dbReference type="eggNOG" id="ENOG502Z8D5">
    <property type="taxonomic scope" value="Bacteria"/>
</dbReference>
<dbReference type="HOGENOM" id="CLU_938952_0_0_10"/>
<dbReference type="STRING" id="742726.HMPREF9448_01019"/>
<evidence type="ECO:0000313" key="2">
    <source>
        <dbReference type="Proteomes" id="UP000006044"/>
    </source>
</evidence>
<proteinExistence type="predicted"/>
<keyword evidence="2" id="KW-1185">Reference proteome</keyword>